<dbReference type="AlphaFoldDB" id="C4R8T7"/>
<feature type="compositionally biased region" description="Basic and acidic residues" evidence="1">
    <location>
        <begin position="131"/>
        <end position="140"/>
    </location>
</feature>
<dbReference type="OMA" id="IRSKDRW"/>
<feature type="compositionally biased region" description="Basic and acidic residues" evidence="1">
    <location>
        <begin position="178"/>
        <end position="191"/>
    </location>
</feature>
<dbReference type="InterPro" id="IPR013268">
    <property type="entry name" value="UTP16"/>
</dbReference>
<dbReference type="FunCoup" id="C4R8T7">
    <property type="interactions" value="259"/>
</dbReference>
<dbReference type="InParanoid" id="C4R8T7"/>
<dbReference type="GeneID" id="8200643"/>
<evidence type="ECO:0000313" key="2">
    <source>
        <dbReference type="EMBL" id="CAY72012.1"/>
    </source>
</evidence>
<dbReference type="OrthoDB" id="10340039at2759"/>
<feature type="compositionally biased region" description="Acidic residues" evidence="1">
    <location>
        <begin position="37"/>
        <end position="46"/>
    </location>
</feature>
<dbReference type="GO" id="GO:0006364">
    <property type="term" value="P:rRNA processing"/>
    <property type="evidence" value="ECO:0007669"/>
    <property type="project" value="InterPro"/>
</dbReference>
<dbReference type="GO" id="GO:0030515">
    <property type="term" value="F:snoRNA binding"/>
    <property type="evidence" value="ECO:0007669"/>
    <property type="project" value="InterPro"/>
</dbReference>
<name>C4R8T7_KOMPG</name>
<accession>C4R8T7</accession>
<feature type="compositionally biased region" description="Basic and acidic residues" evidence="1">
    <location>
        <begin position="53"/>
        <end position="98"/>
    </location>
</feature>
<reference evidence="2 3" key="1">
    <citation type="journal article" date="2009" name="Nat. Biotechnol.">
        <title>Genome sequence of the recombinant protein production host Pichia pastoris.</title>
        <authorList>
            <person name="De Schutter K."/>
            <person name="Lin Y.C."/>
            <person name="Tiels P."/>
            <person name="Van Hecke A."/>
            <person name="Glinka S."/>
            <person name="Weber-Lehmann J."/>
            <person name="Rouze P."/>
            <person name="Van de Peer Y."/>
            <person name="Callewaert N."/>
        </authorList>
    </citation>
    <scope>NUCLEOTIDE SEQUENCE [LARGE SCALE GENOMIC DNA]</scope>
    <source>
        <strain evidence="3">GS115 / ATCC 20864</strain>
    </source>
</reference>
<keyword evidence="3" id="KW-1185">Reference proteome</keyword>
<dbReference type="RefSeq" id="XP_002494191.1">
    <property type="nucleotide sequence ID" value="XM_002494146.1"/>
</dbReference>
<organism evidence="2 3">
    <name type="scientific">Komagataella phaffii (strain GS115 / ATCC 20864)</name>
    <name type="common">Yeast</name>
    <name type="synonym">Pichia pastoris</name>
    <dbReference type="NCBI Taxonomy" id="644223"/>
    <lineage>
        <taxon>Eukaryota</taxon>
        <taxon>Fungi</taxon>
        <taxon>Dikarya</taxon>
        <taxon>Ascomycota</taxon>
        <taxon>Saccharomycotina</taxon>
        <taxon>Pichiomycetes</taxon>
        <taxon>Pichiales</taxon>
        <taxon>Pichiaceae</taxon>
        <taxon>Komagataella</taxon>
    </lineage>
</organism>
<feature type="region of interest" description="Disordered" evidence="1">
    <location>
        <begin position="114"/>
        <end position="140"/>
    </location>
</feature>
<evidence type="ECO:0000313" key="3">
    <source>
        <dbReference type="Proteomes" id="UP000000314"/>
    </source>
</evidence>
<dbReference type="Proteomes" id="UP000000314">
    <property type="component" value="Chromosome 4"/>
</dbReference>
<feature type="region of interest" description="Disordered" evidence="1">
    <location>
        <begin position="172"/>
        <end position="191"/>
    </location>
</feature>
<dbReference type="eggNOG" id="ENOG502S51X">
    <property type="taxonomic scope" value="Eukaryota"/>
</dbReference>
<dbReference type="STRING" id="644223.C4R8T7"/>
<feature type="region of interest" description="Disordered" evidence="1">
    <location>
        <begin position="1"/>
        <end position="100"/>
    </location>
</feature>
<dbReference type="KEGG" id="ppa:PAS_chr4_0750"/>
<sequence>MKIKFGEEDEFKAVPQDTEDIKPDVEQNVAEDGSGSDSDEAPEEENISQAKENVTKIELLRKQMEKEQAEKLKQKRRQLNERFQKQQDEKRKNGKVDENVDELLPEELLESLEKTQPTFQDSQTKKAHINFGDRTEFPDDLLKPKSLKRVQKLCINKGPVTVKLLKRVSVPKSKLHDRRNEWLNRKSLDKR</sequence>
<evidence type="ECO:0000256" key="1">
    <source>
        <dbReference type="SAM" id="MobiDB-lite"/>
    </source>
</evidence>
<dbReference type="EMBL" id="FN392322">
    <property type="protein sequence ID" value="CAY72012.1"/>
    <property type="molecule type" value="Genomic_DNA"/>
</dbReference>
<dbReference type="HOGENOM" id="CLU_1421902_0_0_1"/>
<dbReference type="Pfam" id="PF08297">
    <property type="entry name" value="U3_snoRNA_assoc"/>
    <property type="match status" value="1"/>
</dbReference>
<proteinExistence type="predicted"/>
<gene>
    <name evidence="2" type="ordered locus">PAS_chr4_0750</name>
</gene>
<protein>
    <submittedName>
        <fullName evidence="2">Uncharacterized protein</fullName>
    </submittedName>
</protein>